<dbReference type="SUPFAM" id="SSF81901">
    <property type="entry name" value="HCP-like"/>
    <property type="match status" value="1"/>
</dbReference>
<dbReference type="GO" id="GO:0031037">
    <property type="term" value="P:myosin II filament disassembly"/>
    <property type="evidence" value="ECO:0007669"/>
    <property type="project" value="TreeGrafter"/>
</dbReference>
<evidence type="ECO:0000256" key="5">
    <source>
        <dbReference type="ARBA" id="ARBA00022840"/>
    </source>
</evidence>
<dbReference type="GO" id="GO:1903013">
    <property type="term" value="P:response to differentiation-inducing factor 1"/>
    <property type="evidence" value="ECO:0007669"/>
    <property type="project" value="TreeGrafter"/>
</dbReference>
<dbReference type="InterPro" id="IPR051852">
    <property type="entry name" value="Alpha-type_PK"/>
</dbReference>
<dbReference type="AlphaFoldDB" id="A0AAD9VCN5"/>
<reference evidence="8" key="2">
    <citation type="journal article" date="2023" name="Science">
        <title>Genomic signatures of disease resistance in endangered staghorn corals.</title>
        <authorList>
            <person name="Vollmer S.V."/>
            <person name="Selwyn J.D."/>
            <person name="Despard B.A."/>
            <person name="Roesel C.L."/>
        </authorList>
    </citation>
    <scope>NUCLEOTIDE SEQUENCE</scope>
    <source>
        <strain evidence="8">K2</strain>
    </source>
</reference>
<dbReference type="GO" id="GO:0003746">
    <property type="term" value="F:translation elongation factor activity"/>
    <property type="evidence" value="ECO:0007669"/>
    <property type="project" value="UniProtKB-KW"/>
</dbReference>
<keyword evidence="8" id="KW-0251">Elongation factor</keyword>
<dbReference type="FunFam" id="3.30.200.20:FF:000336">
    <property type="entry name" value="Eukaryotic elongation factor 2 kinase"/>
    <property type="match status" value="1"/>
</dbReference>
<proteinExistence type="predicted"/>
<evidence type="ECO:0000256" key="6">
    <source>
        <dbReference type="SAM" id="MobiDB-lite"/>
    </source>
</evidence>
<dbReference type="InterPro" id="IPR047588">
    <property type="entry name" value="eEF2K_a_kinase_dom"/>
</dbReference>
<name>A0AAD9VCN5_ACRCE</name>
<dbReference type="InterPro" id="IPR011990">
    <property type="entry name" value="TPR-like_helical_dom_sf"/>
</dbReference>
<keyword evidence="4 8" id="KW-0418">Kinase</keyword>
<dbReference type="Gene3D" id="3.30.200.20">
    <property type="entry name" value="Phosphorylase Kinase, domain 1"/>
    <property type="match status" value="2"/>
</dbReference>
<keyword evidence="3" id="KW-0547">Nucleotide-binding</keyword>
<dbReference type="Proteomes" id="UP001249851">
    <property type="component" value="Unassembled WGS sequence"/>
</dbReference>
<accession>A0AAD9VCN5</accession>
<evidence type="ECO:0000313" key="9">
    <source>
        <dbReference type="Proteomes" id="UP001249851"/>
    </source>
</evidence>
<dbReference type="PANTHER" id="PTHR45992:SF2">
    <property type="entry name" value="EUKARYOTIC ELONGATION FACTOR 2 KINASE"/>
    <property type="match status" value="1"/>
</dbReference>
<evidence type="ECO:0000256" key="4">
    <source>
        <dbReference type="ARBA" id="ARBA00022777"/>
    </source>
</evidence>
<dbReference type="Pfam" id="PF02816">
    <property type="entry name" value="Alpha_kinase"/>
    <property type="match status" value="2"/>
</dbReference>
<dbReference type="Gene3D" id="1.25.40.10">
    <property type="entry name" value="Tetratricopeptide repeat domain"/>
    <property type="match status" value="1"/>
</dbReference>
<keyword evidence="8" id="KW-0648">Protein biosynthesis</keyword>
<feature type="domain" description="Alpha-type protein kinase" evidence="7">
    <location>
        <begin position="136"/>
        <end position="337"/>
    </location>
</feature>
<dbReference type="GO" id="GO:0005524">
    <property type="term" value="F:ATP binding"/>
    <property type="evidence" value="ECO:0007669"/>
    <property type="project" value="UniProtKB-KW"/>
</dbReference>
<dbReference type="InterPro" id="IPR011009">
    <property type="entry name" value="Kinase-like_dom_sf"/>
</dbReference>
<evidence type="ECO:0000256" key="3">
    <source>
        <dbReference type="ARBA" id="ARBA00022741"/>
    </source>
</evidence>
<dbReference type="PROSITE" id="PS51158">
    <property type="entry name" value="ALPHA_KINASE"/>
    <property type="match status" value="1"/>
</dbReference>
<evidence type="ECO:0000256" key="2">
    <source>
        <dbReference type="ARBA" id="ARBA00022679"/>
    </source>
</evidence>
<dbReference type="InterPro" id="IPR004166">
    <property type="entry name" value="a-kinase_dom"/>
</dbReference>
<protein>
    <submittedName>
        <fullName evidence="8">Eukaryotic elongation factor 2 kinase</fullName>
    </submittedName>
</protein>
<dbReference type="PANTHER" id="PTHR45992">
    <property type="entry name" value="EUKARYOTIC ELONGATION FACTOR 2 KINASE-RELATED"/>
    <property type="match status" value="1"/>
</dbReference>
<reference evidence="8" key="1">
    <citation type="journal article" date="2023" name="G3 (Bethesda)">
        <title>Whole genome assembly and annotation of the endangered Caribbean coral Acropora cervicornis.</title>
        <authorList>
            <person name="Selwyn J.D."/>
            <person name="Vollmer S.V."/>
        </authorList>
    </citation>
    <scope>NUCLEOTIDE SEQUENCE</scope>
    <source>
        <strain evidence="8">K2</strain>
    </source>
</reference>
<dbReference type="CDD" id="cd16967">
    <property type="entry name" value="Alpha_kinase_eEF2K"/>
    <property type="match status" value="1"/>
</dbReference>
<evidence type="ECO:0000313" key="8">
    <source>
        <dbReference type="EMBL" id="KAK2569449.1"/>
    </source>
</evidence>
<comment type="caution">
    <text evidence="8">The sequence shown here is derived from an EMBL/GenBank/DDBJ whole genome shotgun (WGS) entry which is preliminary data.</text>
</comment>
<keyword evidence="1" id="KW-0723">Serine/threonine-protein kinase</keyword>
<sequence length="686" mass="77207">MMFGLAVGIGNRAGIISLHNEGFVVNSPKFEVKDGCNSYKSESRCDQTSQDWNEEVGSLFDDDVAVTEITNSNERSDSVLARFQNYQGENKACPSKRLQHHLSWQDALKKAKSLPDPWEKFHIDDSCPTEVAVRHRYNAVKKNWVRDEVRVKMEALPFDQGAMRECFRLKKLSNFSKHMNWKHAANYVAKQYIDKVPRSMYFDDVRLQMDAKLWGEEYNRYNPPKKVDIFQVCIIEMRDREESSLFHLEHFIEGKYIKYNSNSGFVLRNETLRCTPQMSATSCLKEVGVGDLYTDPQIHTEDGQGYGDANLGTRGMALFFSSHKCNKICKILGLSPFDLSVKEMDRIHTALKNIEDSTTVLRSSEMCVSPGRKLSSTIFDMTEYLAQSPPPSPSISEPDSQGSSVASSEGLLAYSRQISDPDSSESESDHSDVFTESEDTDEKHLSLQGDLKLTRKASSVHAEVKLLQKLQAEQEEKQKRRKSVSILGQVHLEFAKCNEIGRFTNNEVQMGCAMFHLEQAAACGDLQALITMAEIHLQLPHDILASATVQESEEVTNRGVEYMLQAATLGERQAMVYMAKAYESGEGLGSKRPQNWAEATKWYKSAIDIVDEDENPQNTLLTDPNYTLYAAQARLYQLGGYGLDRDPQSSGDLYSAAGDLALAAMKGKLANKYYALAEEAWAELDE</sequence>
<evidence type="ECO:0000259" key="7">
    <source>
        <dbReference type="PROSITE" id="PS51158"/>
    </source>
</evidence>
<dbReference type="Gene3D" id="3.20.200.10">
    <property type="entry name" value="MHCK/EF2 kinase"/>
    <property type="match status" value="1"/>
</dbReference>
<organism evidence="8 9">
    <name type="scientific">Acropora cervicornis</name>
    <name type="common">Staghorn coral</name>
    <dbReference type="NCBI Taxonomy" id="6130"/>
    <lineage>
        <taxon>Eukaryota</taxon>
        <taxon>Metazoa</taxon>
        <taxon>Cnidaria</taxon>
        <taxon>Anthozoa</taxon>
        <taxon>Hexacorallia</taxon>
        <taxon>Scleractinia</taxon>
        <taxon>Astrocoeniina</taxon>
        <taxon>Acroporidae</taxon>
        <taxon>Acropora</taxon>
    </lineage>
</organism>
<dbReference type="SUPFAM" id="SSF56112">
    <property type="entry name" value="Protein kinase-like (PK-like)"/>
    <property type="match status" value="1"/>
</dbReference>
<evidence type="ECO:0000256" key="1">
    <source>
        <dbReference type="ARBA" id="ARBA00022527"/>
    </source>
</evidence>
<keyword evidence="5" id="KW-0067">ATP-binding</keyword>
<dbReference type="SMART" id="SM00811">
    <property type="entry name" value="Alpha_kinase"/>
    <property type="match status" value="1"/>
</dbReference>
<keyword evidence="2" id="KW-0808">Transferase</keyword>
<dbReference type="GO" id="GO:0004686">
    <property type="term" value="F:elongation factor-2 kinase activity"/>
    <property type="evidence" value="ECO:0007669"/>
    <property type="project" value="InterPro"/>
</dbReference>
<keyword evidence="9" id="KW-1185">Reference proteome</keyword>
<dbReference type="EMBL" id="JARQWQ010000010">
    <property type="protein sequence ID" value="KAK2569449.1"/>
    <property type="molecule type" value="Genomic_DNA"/>
</dbReference>
<gene>
    <name evidence="8" type="ORF">P5673_006383</name>
</gene>
<feature type="region of interest" description="Disordered" evidence="6">
    <location>
        <begin position="384"/>
        <end position="445"/>
    </location>
</feature>